<dbReference type="AlphaFoldDB" id="A0A6M3IJV0"/>
<organism evidence="1">
    <name type="scientific">viral metagenome</name>
    <dbReference type="NCBI Taxonomy" id="1070528"/>
    <lineage>
        <taxon>unclassified sequences</taxon>
        <taxon>metagenomes</taxon>
        <taxon>organismal metagenomes</taxon>
    </lineage>
</organism>
<dbReference type="Pfam" id="PF23148">
    <property type="entry name" value="Gp77"/>
    <property type="match status" value="1"/>
</dbReference>
<evidence type="ECO:0000313" key="1">
    <source>
        <dbReference type="EMBL" id="QJA56662.1"/>
    </source>
</evidence>
<evidence type="ECO:0000313" key="2">
    <source>
        <dbReference type="EMBL" id="QJA71620.1"/>
    </source>
</evidence>
<dbReference type="EMBL" id="MT141886">
    <property type="protein sequence ID" value="QJA71620.1"/>
    <property type="molecule type" value="Genomic_DNA"/>
</dbReference>
<reference evidence="1" key="1">
    <citation type="submission" date="2020-03" db="EMBL/GenBank/DDBJ databases">
        <title>The deep terrestrial virosphere.</title>
        <authorList>
            <person name="Holmfeldt K."/>
            <person name="Nilsson E."/>
            <person name="Simone D."/>
            <person name="Lopez-Fernandez M."/>
            <person name="Wu X."/>
            <person name="de Brujin I."/>
            <person name="Lundin D."/>
            <person name="Andersson A."/>
            <person name="Bertilsson S."/>
            <person name="Dopson M."/>
        </authorList>
    </citation>
    <scope>NUCLEOTIDE SEQUENCE</scope>
    <source>
        <strain evidence="2">MM415A03120</strain>
        <strain evidence="1">MM415B01811</strain>
    </source>
</reference>
<gene>
    <name evidence="2" type="ORF">MM415A03120_0010</name>
    <name evidence="1" type="ORF">MM415B01811_0014</name>
</gene>
<proteinExistence type="predicted"/>
<protein>
    <submittedName>
        <fullName evidence="1">Uncharacterized protein</fullName>
    </submittedName>
</protein>
<dbReference type="InterPro" id="IPR056928">
    <property type="entry name" value="Gp77-like"/>
</dbReference>
<name>A0A6M3IJV0_9ZZZZ</name>
<accession>A0A6M3IJV0</accession>
<dbReference type="EMBL" id="MT141232">
    <property type="protein sequence ID" value="QJA56662.1"/>
    <property type="molecule type" value="Genomic_DNA"/>
</dbReference>
<sequence>MHTLRYSDGKAAAESFPITVDCEPWLGTVTISSVVYAATDLADGSDVTSTFLKSAGHTNTTLLVKPWVQAGTAGKEYEVTLTITNSDTSILKVAIHIEVIR</sequence>